<dbReference type="EMBL" id="LPZR01000124">
    <property type="protein sequence ID" value="KYO53179.1"/>
    <property type="molecule type" value="Genomic_DNA"/>
</dbReference>
<dbReference type="SUPFAM" id="SSF53822">
    <property type="entry name" value="Periplasmic binding protein-like I"/>
    <property type="match status" value="1"/>
</dbReference>
<keyword evidence="1" id="KW-0732">Signal</keyword>
<accession>A0A162L452</accession>
<evidence type="ECO:0000256" key="1">
    <source>
        <dbReference type="SAM" id="SignalP"/>
    </source>
</evidence>
<dbReference type="AlphaFoldDB" id="A0A162L452"/>
<dbReference type="CDD" id="cd06355">
    <property type="entry name" value="PBP1_FmdD-like"/>
    <property type="match status" value="1"/>
</dbReference>
<feature type="chain" id="PRO_5007836986" evidence="1">
    <location>
        <begin position="21"/>
        <end position="401"/>
    </location>
</feature>
<dbReference type="InterPro" id="IPR017777">
    <property type="entry name" value="ABC_urea-bd_UrtA"/>
</dbReference>
<dbReference type="PANTHER" id="PTHR47628:SF1">
    <property type="entry name" value="ALIPHATIC AMIDASE EXPRESSION-REGULATING PROTEIN"/>
    <property type="match status" value="1"/>
</dbReference>
<proteinExistence type="predicted"/>
<feature type="signal peptide" evidence="1">
    <location>
        <begin position="1"/>
        <end position="20"/>
    </location>
</feature>
<organism evidence="2 3">
    <name type="scientific">Tistrella mobilis</name>
    <dbReference type="NCBI Taxonomy" id="171437"/>
    <lineage>
        <taxon>Bacteria</taxon>
        <taxon>Pseudomonadati</taxon>
        <taxon>Pseudomonadota</taxon>
        <taxon>Alphaproteobacteria</taxon>
        <taxon>Geminicoccales</taxon>
        <taxon>Geminicoccaceae</taxon>
        <taxon>Tistrella</taxon>
    </lineage>
</organism>
<dbReference type="InterPro" id="IPR028082">
    <property type="entry name" value="Peripla_BP_I"/>
</dbReference>
<dbReference type="Gene3D" id="3.40.50.2300">
    <property type="match status" value="2"/>
</dbReference>
<evidence type="ECO:0000313" key="3">
    <source>
        <dbReference type="Proteomes" id="UP000075787"/>
    </source>
</evidence>
<reference evidence="2 3" key="1">
    <citation type="submission" date="2015-12" db="EMBL/GenBank/DDBJ databases">
        <title>Genome sequence of Tistrella mobilis MCCC 1A02139.</title>
        <authorList>
            <person name="Lu L."/>
            <person name="Lai Q."/>
            <person name="Shao Z."/>
            <person name="Qian P."/>
        </authorList>
    </citation>
    <scope>NUCLEOTIDE SEQUENCE [LARGE SCALE GENOMIC DNA]</scope>
    <source>
        <strain evidence="2 3">MCCC 1A02139</strain>
    </source>
</reference>
<dbReference type="Pfam" id="PF13433">
    <property type="entry name" value="Peripla_BP_5"/>
    <property type="match status" value="1"/>
</dbReference>
<comment type="caution">
    <text evidence="2">The sequence shown here is derived from an EMBL/GenBank/DDBJ whole genome shotgun (WGS) entry which is preliminary data.</text>
</comment>
<dbReference type="PANTHER" id="PTHR47628">
    <property type="match status" value="1"/>
</dbReference>
<evidence type="ECO:0000313" key="2">
    <source>
        <dbReference type="EMBL" id="KYO53179.1"/>
    </source>
</evidence>
<sequence length="401" mass="43588">MSVTTSLAAMAGIGGGVAQAAPATAEVNTTGLAVTDTEVTVGILHSVTGTMAISETGSVQAEKLAIEQINASGGILGRQIKIIQEDGASDWPTFAEKARKLLVNDKTAAVFGCWTSASRKAVLPVFEKENGLLYYPTFYEGLEQSPNVFYTGQEATQQILAGIDWVMKDKGAKSFYLLGSDYIWPRTSNKIARKHIEMNGAQVLGEEYFPLGHTQFNSVINKIKLRKPDVIYAIIVGGSNVAFYKQLKAAGIDLSKQTLLTISVTEDEVRGIGGENIAGAYAAMKYFQSLDNENNKAFVKAFKDMWGQDMVIGDVTQAAYLGPWLWKAAVEKAGSFDVDKVREASPGIELTTAPEGYVKIHPNHHLWSKTRIGLAKPDGQFEVLYETAELMEPDPFPKGYQ</sequence>
<dbReference type="NCBIfam" id="TIGR03407">
    <property type="entry name" value="urea_ABC_UrtA"/>
    <property type="match status" value="1"/>
</dbReference>
<dbReference type="Proteomes" id="UP000075787">
    <property type="component" value="Unassembled WGS sequence"/>
</dbReference>
<gene>
    <name evidence="2" type="ORF">AUP44_04090</name>
</gene>
<protein>
    <submittedName>
        <fullName evidence="2">ABC transporter substrate-binding protein</fullName>
    </submittedName>
</protein>
<name>A0A162L452_9PROT</name>